<dbReference type="NCBIfam" id="TIGR01076">
    <property type="entry name" value="sortase_fam"/>
    <property type="match status" value="1"/>
</dbReference>
<keyword evidence="4" id="KW-1185">Reference proteome</keyword>
<dbReference type="InterPro" id="IPR023365">
    <property type="entry name" value="Sortase_dom-sf"/>
</dbReference>
<dbReference type="Proteomes" id="UP000503088">
    <property type="component" value="Chromosome"/>
</dbReference>
<evidence type="ECO:0000313" key="3">
    <source>
        <dbReference type="EMBL" id="QKG85650.1"/>
    </source>
</evidence>
<evidence type="ECO:0000313" key="4">
    <source>
        <dbReference type="Proteomes" id="UP000503088"/>
    </source>
</evidence>
<dbReference type="Gene3D" id="2.40.260.10">
    <property type="entry name" value="Sortase"/>
    <property type="match status" value="1"/>
</dbReference>
<dbReference type="InterPro" id="IPR053525">
    <property type="entry name" value="Sortase_D"/>
</dbReference>
<dbReference type="KEGG" id="kpul:GXN76_15150"/>
<gene>
    <name evidence="3" type="ORF">GXN76_15150</name>
</gene>
<dbReference type="CDD" id="cd05828">
    <property type="entry name" value="Sortase_D_1"/>
    <property type="match status" value="1"/>
</dbReference>
<dbReference type="GO" id="GO:0016787">
    <property type="term" value="F:hydrolase activity"/>
    <property type="evidence" value="ECO:0007669"/>
    <property type="project" value="UniProtKB-KW"/>
</dbReference>
<name>A0A7D4BLZ2_9BACL</name>
<feature type="active site" description="Proton donor/acceptor" evidence="2">
    <location>
        <position position="116"/>
    </location>
</feature>
<dbReference type="RefSeq" id="WP_173224491.1">
    <property type="nucleotide sequence ID" value="NZ_CP048104.1"/>
</dbReference>
<evidence type="ECO:0000256" key="2">
    <source>
        <dbReference type="PIRSR" id="PIRSR605754-1"/>
    </source>
</evidence>
<proteinExistence type="predicted"/>
<dbReference type="Pfam" id="PF04203">
    <property type="entry name" value="Sortase"/>
    <property type="match status" value="1"/>
</dbReference>
<dbReference type="SUPFAM" id="SSF63817">
    <property type="entry name" value="Sortase"/>
    <property type="match status" value="1"/>
</dbReference>
<feature type="active site" description="Acyl-thioester intermediate" evidence="2">
    <location>
        <position position="173"/>
    </location>
</feature>
<protein>
    <submittedName>
        <fullName evidence="3">Class D sortase</fullName>
    </submittedName>
</protein>
<dbReference type="AlphaFoldDB" id="A0A7D4BLZ2"/>
<reference evidence="3 4" key="1">
    <citation type="submission" date="2020-01" db="EMBL/GenBank/DDBJ databases">
        <authorList>
            <person name="Gulvik C.A."/>
            <person name="Batra D.G."/>
        </authorList>
    </citation>
    <scope>NUCLEOTIDE SEQUENCE [LARGE SCALE GENOMIC DNA]</scope>
    <source>
        <strain evidence="3 4">W9323</strain>
    </source>
</reference>
<dbReference type="EMBL" id="CP048104">
    <property type="protein sequence ID" value="QKG85650.1"/>
    <property type="molecule type" value="Genomic_DNA"/>
</dbReference>
<keyword evidence="1" id="KW-0378">Hydrolase</keyword>
<dbReference type="InterPro" id="IPR041999">
    <property type="entry name" value="Sortase_D_1"/>
</dbReference>
<dbReference type="InterPro" id="IPR005754">
    <property type="entry name" value="Sortase"/>
</dbReference>
<accession>A0A7D4BLZ2</accession>
<organism evidence="3 4">
    <name type="scientific">Kroppenstedtia pulmonis</name>
    <dbReference type="NCBI Taxonomy" id="1380685"/>
    <lineage>
        <taxon>Bacteria</taxon>
        <taxon>Bacillati</taxon>
        <taxon>Bacillota</taxon>
        <taxon>Bacilli</taxon>
        <taxon>Bacillales</taxon>
        <taxon>Thermoactinomycetaceae</taxon>
        <taxon>Kroppenstedtia</taxon>
    </lineage>
</organism>
<dbReference type="NCBIfam" id="NF033746">
    <property type="entry name" value="class_D_sortase"/>
    <property type="match status" value="1"/>
</dbReference>
<evidence type="ECO:0000256" key="1">
    <source>
        <dbReference type="ARBA" id="ARBA00022801"/>
    </source>
</evidence>
<sequence>MFWRIFGALLITGGLFTAGYSGYHWWAEANLVKTYDGQAYAKAIKKKDALKPLDKGIEYKRKPKPGDSLGSLIVPKLNARIPLVEGHHSPQLAKGVGHYLDTAFPGETGHSVLAGHRETTFKQIGEIKKGDHLIVTNAEGTFTYSVRNMWITKAEDRTVIVPKEKPILTLITCYPFDMIGSAPERYIVEAELIKIEEGKKK</sequence>